<dbReference type="GO" id="GO:0016620">
    <property type="term" value="F:oxidoreductase activity, acting on the aldehyde or oxo group of donors, NAD or NADP as acceptor"/>
    <property type="evidence" value="ECO:0007669"/>
    <property type="project" value="InterPro"/>
</dbReference>
<dbReference type="InterPro" id="IPR016163">
    <property type="entry name" value="Ald_DH_C"/>
</dbReference>
<comment type="caution">
    <text evidence="2">The sequence shown here is derived from an EMBL/GenBank/DDBJ whole genome shotgun (WGS) entry which is preliminary data.</text>
</comment>
<gene>
    <name evidence="2" type="ORF">D3872_16160</name>
</gene>
<dbReference type="Pfam" id="PF00171">
    <property type="entry name" value="Aldedh"/>
    <property type="match status" value="1"/>
</dbReference>
<proteinExistence type="predicted"/>
<dbReference type="OrthoDB" id="6187633at2"/>
<dbReference type="InterPro" id="IPR015590">
    <property type="entry name" value="Aldehyde_DH_dom"/>
</dbReference>
<evidence type="ECO:0000313" key="3">
    <source>
        <dbReference type="Proteomes" id="UP000284006"/>
    </source>
</evidence>
<evidence type="ECO:0000259" key="1">
    <source>
        <dbReference type="Pfam" id="PF00171"/>
    </source>
</evidence>
<reference evidence="2 3" key="1">
    <citation type="submission" date="2018-09" db="EMBL/GenBank/DDBJ databases">
        <authorList>
            <person name="Zhu H."/>
        </authorList>
    </citation>
    <scope>NUCLEOTIDE SEQUENCE [LARGE SCALE GENOMIC DNA]</scope>
    <source>
        <strain evidence="2 3">K1S02-61</strain>
    </source>
</reference>
<dbReference type="AlphaFoldDB" id="A0A418XQM9"/>
<organism evidence="2 3">
    <name type="scientific">Massilia cavernae</name>
    <dbReference type="NCBI Taxonomy" id="2320864"/>
    <lineage>
        <taxon>Bacteria</taxon>
        <taxon>Pseudomonadati</taxon>
        <taxon>Pseudomonadota</taxon>
        <taxon>Betaproteobacteria</taxon>
        <taxon>Burkholderiales</taxon>
        <taxon>Oxalobacteraceae</taxon>
        <taxon>Telluria group</taxon>
        <taxon>Massilia</taxon>
    </lineage>
</organism>
<dbReference type="Gene3D" id="3.40.309.10">
    <property type="entry name" value="Aldehyde Dehydrogenase, Chain A, domain 2"/>
    <property type="match status" value="1"/>
</dbReference>
<dbReference type="Proteomes" id="UP000284006">
    <property type="component" value="Unassembled WGS sequence"/>
</dbReference>
<evidence type="ECO:0000313" key="2">
    <source>
        <dbReference type="EMBL" id="RJG14786.1"/>
    </source>
</evidence>
<protein>
    <submittedName>
        <fullName evidence="2">Aldehyde dehydrogenase family protein</fullName>
    </submittedName>
</protein>
<accession>A0A418XQM9</accession>
<sequence length="176" mass="19469">MVSPRHYDRLLRLLSDAKEKGGEIVPLSRQEGQGASDRKLSPVMVINANNDMDLMREEIFGPLLPVMAYDTLDEALACDARGPAIWGRGRQRHGQLSWRIRFSQFQQGEARVYPVSLEFIQCLSTAVWSSGRTHIAHTEIFALSFHNHPINVIRQPGHASAVPAASTMVADSPPAG</sequence>
<dbReference type="InterPro" id="IPR016161">
    <property type="entry name" value="Ald_DH/histidinol_DH"/>
</dbReference>
<keyword evidence="3" id="KW-1185">Reference proteome</keyword>
<dbReference type="EMBL" id="QYUP01000124">
    <property type="protein sequence ID" value="RJG14786.1"/>
    <property type="molecule type" value="Genomic_DNA"/>
</dbReference>
<feature type="domain" description="Aldehyde dehydrogenase" evidence="1">
    <location>
        <begin position="1"/>
        <end position="77"/>
    </location>
</feature>
<name>A0A418XQM9_9BURK</name>
<dbReference type="SUPFAM" id="SSF53720">
    <property type="entry name" value="ALDH-like"/>
    <property type="match status" value="1"/>
</dbReference>